<keyword evidence="2" id="KW-0677">Repeat</keyword>
<organism evidence="4 5">
    <name type="scientific">Xanthobacter autotrophicus</name>
    <dbReference type="NCBI Taxonomy" id="280"/>
    <lineage>
        <taxon>Bacteria</taxon>
        <taxon>Pseudomonadati</taxon>
        <taxon>Pseudomonadota</taxon>
        <taxon>Alphaproteobacteria</taxon>
        <taxon>Hyphomicrobiales</taxon>
        <taxon>Xanthobacteraceae</taxon>
        <taxon>Xanthobacter</taxon>
    </lineage>
</organism>
<dbReference type="OrthoDB" id="9781034at2"/>
<dbReference type="SMART" id="SM00450">
    <property type="entry name" value="RHOD"/>
    <property type="match status" value="2"/>
</dbReference>
<dbReference type="GO" id="GO:0004792">
    <property type="term" value="F:thiosulfate-cyanide sulfurtransferase activity"/>
    <property type="evidence" value="ECO:0007669"/>
    <property type="project" value="InterPro"/>
</dbReference>
<dbReference type="CDD" id="cd01449">
    <property type="entry name" value="TST_Repeat_2"/>
    <property type="match status" value="1"/>
</dbReference>
<dbReference type="EMBL" id="VAUP01000022">
    <property type="protein sequence ID" value="TLX43293.1"/>
    <property type="molecule type" value="Genomic_DNA"/>
</dbReference>
<proteinExistence type="predicted"/>
<keyword evidence="1 4" id="KW-0808">Transferase</keyword>
<dbReference type="InterPro" id="IPR045078">
    <property type="entry name" value="TST/MPST-like"/>
</dbReference>
<dbReference type="PROSITE" id="PS00380">
    <property type="entry name" value="RHODANESE_1"/>
    <property type="match status" value="1"/>
</dbReference>
<dbReference type="SUPFAM" id="SSF52821">
    <property type="entry name" value="Rhodanese/Cell cycle control phosphatase"/>
    <property type="match status" value="2"/>
</dbReference>
<dbReference type="InterPro" id="IPR001763">
    <property type="entry name" value="Rhodanese-like_dom"/>
</dbReference>
<dbReference type="Gene3D" id="3.40.250.10">
    <property type="entry name" value="Rhodanese-like domain"/>
    <property type="match status" value="2"/>
</dbReference>
<name>A0A6C1KVE5_XANAU</name>
<feature type="domain" description="Rhodanese" evidence="3">
    <location>
        <begin position="174"/>
        <end position="287"/>
    </location>
</feature>
<evidence type="ECO:0000256" key="2">
    <source>
        <dbReference type="ARBA" id="ARBA00022737"/>
    </source>
</evidence>
<dbReference type="InterPro" id="IPR036873">
    <property type="entry name" value="Rhodanese-like_dom_sf"/>
</dbReference>
<accession>A0A6C1KVE5</accession>
<protein>
    <submittedName>
        <fullName evidence="4">Sulfurtransferase</fullName>
    </submittedName>
</protein>
<dbReference type="PANTHER" id="PTHR11364:SF27">
    <property type="entry name" value="SULFURTRANSFERASE"/>
    <property type="match status" value="1"/>
</dbReference>
<dbReference type="PROSITE" id="PS50206">
    <property type="entry name" value="RHODANESE_3"/>
    <property type="match status" value="2"/>
</dbReference>
<comment type="caution">
    <text evidence="4">The sequence shown here is derived from an EMBL/GenBank/DDBJ whole genome shotgun (WGS) entry which is preliminary data.</text>
</comment>
<dbReference type="CDD" id="cd01448">
    <property type="entry name" value="TST_Repeat_1"/>
    <property type="match status" value="1"/>
</dbReference>
<dbReference type="Pfam" id="PF00581">
    <property type="entry name" value="Rhodanese"/>
    <property type="match status" value="2"/>
</dbReference>
<dbReference type="InterPro" id="IPR001307">
    <property type="entry name" value="Thiosulphate_STrfase_CS"/>
</dbReference>
<evidence type="ECO:0000259" key="3">
    <source>
        <dbReference type="PROSITE" id="PS50206"/>
    </source>
</evidence>
<feature type="domain" description="Rhodanese" evidence="3">
    <location>
        <begin position="40"/>
        <end position="143"/>
    </location>
</feature>
<evidence type="ECO:0000313" key="4">
    <source>
        <dbReference type="EMBL" id="TLX43293.1"/>
    </source>
</evidence>
<evidence type="ECO:0000313" key="5">
    <source>
        <dbReference type="Proteomes" id="UP000305131"/>
    </source>
</evidence>
<dbReference type="GeneID" id="95774132"/>
<dbReference type="AlphaFoldDB" id="A0A6C1KVE5"/>
<dbReference type="RefSeq" id="WP_138399647.1">
    <property type="nucleotide sequence ID" value="NZ_JBAFVI010000002.1"/>
</dbReference>
<evidence type="ECO:0000256" key="1">
    <source>
        <dbReference type="ARBA" id="ARBA00022679"/>
    </source>
</evidence>
<reference evidence="4 5" key="1">
    <citation type="submission" date="2019-05" db="EMBL/GenBank/DDBJ databases">
        <authorList>
            <person name="Zhou X."/>
        </authorList>
    </citation>
    <scope>NUCLEOTIDE SEQUENCE [LARGE SCALE GENOMIC DNA]</scope>
    <source>
        <strain evidence="4 5">DSM 432</strain>
    </source>
</reference>
<sequence>MTEPVPSLLVSTQWLAEHLADPALRLFDATAGAAHAPGAAQAEPARAVFEKAHIPGARYLDLKNDLSDTSAALDFTRLPPEAAAAAFAGAGIGPDALVVVYSTSTYGWATRVWWLLNDLGFSRVAVLDGGLVKWIKEGRPTANGAQPPYPPAPAFEPVAQRLFADLPEVAAAVEGGGATLVNALSPDHFSGAVAGPHGRSGRIPGSISLPAGSLVTAADNSLKPLEVLKAEFAAKGISSETDVIAYCGSGIAATLDGFVLKALGHDRVRVYDGSLSEWSKDPQRPLEA</sequence>
<dbReference type="PANTHER" id="PTHR11364">
    <property type="entry name" value="THIOSULFATE SULFERTANSFERASE"/>
    <property type="match status" value="1"/>
</dbReference>
<dbReference type="Proteomes" id="UP000305131">
    <property type="component" value="Unassembled WGS sequence"/>
</dbReference>
<gene>
    <name evidence="4" type="ORF">FBQ73_11770</name>
</gene>